<organism evidence="2 3">
    <name type="scientific">Penicillium decumbens</name>
    <dbReference type="NCBI Taxonomy" id="69771"/>
    <lineage>
        <taxon>Eukaryota</taxon>
        <taxon>Fungi</taxon>
        <taxon>Dikarya</taxon>
        <taxon>Ascomycota</taxon>
        <taxon>Pezizomycotina</taxon>
        <taxon>Eurotiomycetes</taxon>
        <taxon>Eurotiomycetidae</taxon>
        <taxon>Eurotiales</taxon>
        <taxon>Aspergillaceae</taxon>
        <taxon>Penicillium</taxon>
    </lineage>
</organism>
<reference evidence="3" key="1">
    <citation type="journal article" date="2017" name="Nat. Microbiol.">
        <title>Global analysis of biosynthetic gene clusters reveals vast potential of secondary metabolite production in Penicillium species.</title>
        <authorList>
            <person name="Nielsen J.C."/>
            <person name="Grijseels S."/>
            <person name="Prigent S."/>
            <person name="Ji B."/>
            <person name="Dainat J."/>
            <person name="Nielsen K.F."/>
            <person name="Frisvad J.C."/>
            <person name="Workman M."/>
            <person name="Nielsen J."/>
        </authorList>
    </citation>
    <scope>NUCLEOTIDE SEQUENCE [LARGE SCALE GENOMIC DNA]</scope>
    <source>
        <strain evidence="3">IBT 11843</strain>
    </source>
</reference>
<accession>A0A1V6P7U9</accession>
<dbReference type="OrthoDB" id="432970at2759"/>
<feature type="region of interest" description="Disordered" evidence="1">
    <location>
        <begin position="81"/>
        <end position="106"/>
    </location>
</feature>
<dbReference type="OMA" id="EWSAELK"/>
<comment type="caution">
    <text evidence="2">The sequence shown here is derived from an EMBL/GenBank/DDBJ whole genome shotgun (WGS) entry which is preliminary data.</text>
</comment>
<evidence type="ECO:0000313" key="2">
    <source>
        <dbReference type="EMBL" id="OQD73045.1"/>
    </source>
</evidence>
<proteinExistence type="predicted"/>
<name>A0A1V6P7U9_PENDC</name>
<keyword evidence="3" id="KW-1185">Reference proteome</keyword>
<evidence type="ECO:0000313" key="3">
    <source>
        <dbReference type="Proteomes" id="UP000191522"/>
    </source>
</evidence>
<sequence>MDAKFYSHHDADNGFYFVYTTSARSSPHNEIASRCCGSTIQGDVAVIISGPEDSNDYDETFAKTELLKTLDFYRKASPDTVSNERERSRIERKTGISLDGVPSFHL</sequence>
<protein>
    <submittedName>
        <fullName evidence="2">Uncharacterized protein</fullName>
    </submittedName>
</protein>
<gene>
    <name evidence="2" type="ORF">PENDEC_c017G00222</name>
</gene>
<feature type="compositionally biased region" description="Basic and acidic residues" evidence="1">
    <location>
        <begin position="81"/>
        <end position="94"/>
    </location>
</feature>
<evidence type="ECO:0000256" key="1">
    <source>
        <dbReference type="SAM" id="MobiDB-lite"/>
    </source>
</evidence>
<dbReference type="Proteomes" id="UP000191522">
    <property type="component" value="Unassembled WGS sequence"/>
</dbReference>
<dbReference type="AlphaFoldDB" id="A0A1V6P7U9"/>
<dbReference type="EMBL" id="MDYL01000017">
    <property type="protein sequence ID" value="OQD73045.1"/>
    <property type="molecule type" value="Genomic_DNA"/>
</dbReference>